<dbReference type="PANTHER" id="PTHR30348">
    <property type="entry name" value="UNCHARACTERIZED PROTEIN YECE"/>
    <property type="match status" value="1"/>
</dbReference>
<evidence type="ECO:0000313" key="1">
    <source>
        <dbReference type="EMBL" id="MCD2425690.1"/>
    </source>
</evidence>
<reference evidence="1 2" key="1">
    <citation type="submission" date="2021-11" db="EMBL/GenBank/DDBJ databases">
        <title>Genomic of Niabella pedocola.</title>
        <authorList>
            <person name="Wu T."/>
        </authorList>
    </citation>
    <scope>NUCLEOTIDE SEQUENCE [LARGE SCALE GENOMIC DNA]</scope>
    <source>
        <strain evidence="1 2">JCM 31011</strain>
    </source>
</reference>
<sequence>MLYIGTSGYSYPYWKGRFYPDKLPASGWLEYYATQFNTLELNNTFYRFPTVGPLKRSASRTPADFCFSVKAHKILTHTKRLVGVKDKILEFIEIVQEGLGHKLSCILYQMPPSYAFSEARLTDVVEQLSSDKRNVIEFRHVSWWQAEVFDLLTKHRINFCSVSYPGLPDDNIITGDFLYRRMHGVPELFKSPYSEKELTRLHQDLQIKKDAFIYFNNTTFESGYTNASFLKQQAAATHR</sequence>
<dbReference type="PANTHER" id="PTHR30348:SF4">
    <property type="entry name" value="DUF72 DOMAIN-CONTAINING PROTEIN"/>
    <property type="match status" value="1"/>
</dbReference>
<dbReference type="RefSeq" id="WP_231008244.1">
    <property type="nucleotide sequence ID" value="NZ_JAJNEC010000007.1"/>
</dbReference>
<evidence type="ECO:0000313" key="2">
    <source>
        <dbReference type="Proteomes" id="UP001199816"/>
    </source>
</evidence>
<dbReference type="InterPro" id="IPR036520">
    <property type="entry name" value="UPF0759_sf"/>
</dbReference>
<accession>A0ABS8PXC3</accession>
<protein>
    <submittedName>
        <fullName evidence="1">DUF72 domain-containing protein</fullName>
    </submittedName>
</protein>
<dbReference type="InterPro" id="IPR002763">
    <property type="entry name" value="DUF72"/>
</dbReference>
<dbReference type="Pfam" id="PF01904">
    <property type="entry name" value="DUF72"/>
    <property type="match status" value="1"/>
</dbReference>
<dbReference type="EMBL" id="JAJNEC010000007">
    <property type="protein sequence ID" value="MCD2425690.1"/>
    <property type="molecule type" value="Genomic_DNA"/>
</dbReference>
<comment type="caution">
    <text evidence="1">The sequence shown here is derived from an EMBL/GenBank/DDBJ whole genome shotgun (WGS) entry which is preliminary data.</text>
</comment>
<dbReference type="Proteomes" id="UP001199816">
    <property type="component" value="Unassembled WGS sequence"/>
</dbReference>
<keyword evidence="2" id="KW-1185">Reference proteome</keyword>
<gene>
    <name evidence="1" type="ORF">LQ567_23095</name>
</gene>
<proteinExistence type="predicted"/>
<name>A0ABS8PXC3_9BACT</name>
<dbReference type="SUPFAM" id="SSF117396">
    <property type="entry name" value="TM1631-like"/>
    <property type="match status" value="1"/>
</dbReference>
<organism evidence="1 2">
    <name type="scientific">Niabella pedocola</name>
    <dbReference type="NCBI Taxonomy" id="1752077"/>
    <lineage>
        <taxon>Bacteria</taxon>
        <taxon>Pseudomonadati</taxon>
        <taxon>Bacteroidota</taxon>
        <taxon>Chitinophagia</taxon>
        <taxon>Chitinophagales</taxon>
        <taxon>Chitinophagaceae</taxon>
        <taxon>Niabella</taxon>
    </lineage>
</organism>
<dbReference type="Gene3D" id="3.20.20.410">
    <property type="entry name" value="Protein of unknown function UPF0759"/>
    <property type="match status" value="1"/>
</dbReference>